<dbReference type="EMBL" id="ABOX02000067">
    <property type="protein sequence ID" value="EEF57481.1"/>
    <property type="molecule type" value="Genomic_DNA"/>
</dbReference>
<feature type="chain" id="PRO_5002895101" description="AttH domain-containing protein" evidence="1">
    <location>
        <begin position="24"/>
        <end position="312"/>
    </location>
</feature>
<dbReference type="RefSeq" id="WP_007418499.1">
    <property type="nucleotide sequence ID" value="NZ_ABOX02000067.1"/>
</dbReference>
<organism evidence="2 3">
    <name type="scientific">Pedosphaera parvula (strain Ellin514)</name>
    <dbReference type="NCBI Taxonomy" id="320771"/>
    <lineage>
        <taxon>Bacteria</taxon>
        <taxon>Pseudomonadati</taxon>
        <taxon>Verrucomicrobiota</taxon>
        <taxon>Pedosphaerae</taxon>
        <taxon>Pedosphaerales</taxon>
        <taxon>Pedosphaeraceae</taxon>
        <taxon>Pedosphaera</taxon>
    </lineage>
</organism>
<evidence type="ECO:0000313" key="2">
    <source>
        <dbReference type="EMBL" id="EEF57481.1"/>
    </source>
</evidence>
<dbReference type="OrthoDB" id="188338at2"/>
<dbReference type="PROSITE" id="PS51257">
    <property type="entry name" value="PROKAR_LIPOPROTEIN"/>
    <property type="match status" value="1"/>
</dbReference>
<evidence type="ECO:0008006" key="4">
    <source>
        <dbReference type="Google" id="ProtNLM"/>
    </source>
</evidence>
<feature type="signal peptide" evidence="1">
    <location>
        <begin position="1"/>
        <end position="23"/>
    </location>
</feature>
<proteinExistence type="predicted"/>
<reference evidence="2 3" key="1">
    <citation type="journal article" date="2011" name="J. Bacteriol.">
        <title>Genome sequence of 'Pedosphaera parvula' Ellin514, an aerobic Verrucomicrobial isolate from pasture soil.</title>
        <authorList>
            <person name="Kant R."/>
            <person name="van Passel M.W."/>
            <person name="Sangwan P."/>
            <person name="Palva A."/>
            <person name="Lucas S."/>
            <person name="Copeland A."/>
            <person name="Lapidus A."/>
            <person name="Glavina Del Rio T."/>
            <person name="Dalin E."/>
            <person name="Tice H."/>
            <person name="Bruce D."/>
            <person name="Goodwin L."/>
            <person name="Pitluck S."/>
            <person name="Chertkov O."/>
            <person name="Larimer F.W."/>
            <person name="Land M.L."/>
            <person name="Hauser L."/>
            <person name="Brettin T.S."/>
            <person name="Detter J.C."/>
            <person name="Han S."/>
            <person name="de Vos W.M."/>
            <person name="Janssen P.H."/>
            <person name="Smidt H."/>
        </authorList>
    </citation>
    <scope>NUCLEOTIDE SEQUENCE [LARGE SCALE GENOMIC DNA]</scope>
    <source>
        <strain evidence="2 3">Ellin514</strain>
    </source>
</reference>
<dbReference type="STRING" id="320771.Cflav_PD0515"/>
<sequence length="312" mass="34789" precursor="true">MKKTCLRSFYVAVLMVFSCLVGRAEDLSVVQEAPEQMAGKLGVKLPSLPWHVADVWWKFEKPIEHFESLSMEVTIDRDVPTNFNLYISPVGIAKINGMDFYGGFQTGINGWVSRTNQERVFVGKGAIFSRWSHDKKKPIGLDFVRMPADGLCESAGYEGEFCSVRRPVAWTKGSYTYSVVKGDTEVIKGEAQTWFHCLVRSHATEEVTWIGSLRFEGTDFQFWNQHAAFVEVYSTKILPHPGIPKVNVTFGYPRLNGTKPKLVKASANYNVKSSPACARAKGAGDCVVVEVGEIFARKSEEGQEKIDLNAGE</sequence>
<gene>
    <name evidence="2" type="ORF">Cflav_PD0515</name>
</gene>
<accession>B9XRR6</accession>
<evidence type="ECO:0000313" key="3">
    <source>
        <dbReference type="Proteomes" id="UP000003688"/>
    </source>
</evidence>
<dbReference type="AlphaFoldDB" id="B9XRR6"/>
<name>B9XRR6_PEDPL</name>
<dbReference type="Proteomes" id="UP000003688">
    <property type="component" value="Unassembled WGS sequence"/>
</dbReference>
<protein>
    <recommendedName>
        <fullName evidence="4">AttH domain-containing protein</fullName>
    </recommendedName>
</protein>
<comment type="caution">
    <text evidence="2">The sequence shown here is derived from an EMBL/GenBank/DDBJ whole genome shotgun (WGS) entry which is preliminary data.</text>
</comment>
<keyword evidence="1" id="KW-0732">Signal</keyword>
<evidence type="ECO:0000256" key="1">
    <source>
        <dbReference type="SAM" id="SignalP"/>
    </source>
</evidence>
<keyword evidence="3" id="KW-1185">Reference proteome</keyword>